<dbReference type="GO" id="GO:0030246">
    <property type="term" value="F:carbohydrate binding"/>
    <property type="evidence" value="ECO:0007669"/>
    <property type="project" value="InterPro"/>
</dbReference>
<dbReference type="GO" id="GO:0000224">
    <property type="term" value="F:peptide-N4-(N-acetyl-beta-glucosaminyl)asparagine amidase activity"/>
    <property type="evidence" value="ECO:0007669"/>
    <property type="project" value="TreeGrafter"/>
</dbReference>
<comment type="cofactor">
    <cofactor evidence="1">
        <name>Ca(2+)</name>
        <dbReference type="ChEBI" id="CHEBI:29108"/>
    </cofactor>
</comment>
<gene>
    <name evidence="6" type="ORF">L3X37_05605</name>
</gene>
<dbReference type="SUPFAM" id="SSF48208">
    <property type="entry name" value="Six-hairpin glycosidases"/>
    <property type="match status" value="1"/>
</dbReference>
<feature type="domain" description="Glycosyl hydrolase family 92 N-terminal" evidence="5">
    <location>
        <begin position="32"/>
        <end position="292"/>
    </location>
</feature>
<dbReference type="FunFam" id="1.20.1050.60:FF:000001">
    <property type="entry name" value="Putative alpha-1,2-mannosidase"/>
    <property type="match status" value="1"/>
</dbReference>
<reference evidence="6" key="1">
    <citation type="submission" date="2022-01" db="EMBL/GenBank/DDBJ databases">
        <title>Draft genome sequence of Sabulilitoribacter arenilitoris KCTC 52401.</title>
        <authorList>
            <person name="Oh J.-S."/>
        </authorList>
    </citation>
    <scope>NUCLEOTIDE SEQUENCE</scope>
    <source>
        <strain evidence="6">HMF6543</strain>
    </source>
</reference>
<dbReference type="GO" id="GO:0016798">
    <property type="term" value="F:hydrolase activity, acting on glycosyl bonds"/>
    <property type="evidence" value="ECO:0007669"/>
    <property type="project" value="UniProtKB-KW"/>
</dbReference>
<dbReference type="PANTHER" id="PTHR12143:SF39">
    <property type="entry name" value="SECRETED PROTEIN"/>
    <property type="match status" value="1"/>
</dbReference>
<protein>
    <submittedName>
        <fullName evidence="6">GH92 family glycosyl hydrolase</fullName>
        <ecNumber evidence="6">3.2.1.-</ecNumber>
    </submittedName>
</protein>
<keyword evidence="7" id="KW-1185">Reference proteome</keyword>
<evidence type="ECO:0000256" key="2">
    <source>
        <dbReference type="ARBA" id="ARBA00011245"/>
    </source>
</evidence>
<evidence type="ECO:0000256" key="3">
    <source>
        <dbReference type="ARBA" id="ARBA00022837"/>
    </source>
</evidence>
<dbReference type="Proteomes" id="UP001199795">
    <property type="component" value="Unassembled WGS sequence"/>
</dbReference>
<dbReference type="RefSeq" id="WP_237239189.1">
    <property type="nucleotide sequence ID" value="NZ_JAKKDU010000005.1"/>
</dbReference>
<dbReference type="AlphaFoldDB" id="A0AAE3EPT5"/>
<dbReference type="InterPro" id="IPR012939">
    <property type="entry name" value="Glyco_hydro_92"/>
</dbReference>
<dbReference type="InterPro" id="IPR005887">
    <property type="entry name" value="GH92_a_mannosidase_put"/>
</dbReference>
<evidence type="ECO:0000256" key="1">
    <source>
        <dbReference type="ARBA" id="ARBA00001913"/>
    </source>
</evidence>
<dbReference type="NCBIfam" id="TIGR01180">
    <property type="entry name" value="aman2_put"/>
    <property type="match status" value="1"/>
</dbReference>
<evidence type="ECO:0000313" key="7">
    <source>
        <dbReference type="Proteomes" id="UP001199795"/>
    </source>
</evidence>
<name>A0AAE3EPT5_9FLAO</name>
<keyword evidence="3" id="KW-0106">Calcium</keyword>
<dbReference type="InterPro" id="IPR050883">
    <property type="entry name" value="PNGase"/>
</dbReference>
<dbReference type="FunFam" id="3.30.2080.10:FF:000001">
    <property type="entry name" value="Alpha-1,2-mannosidase subfamily"/>
    <property type="match status" value="1"/>
</dbReference>
<dbReference type="Gene3D" id="1.20.1050.60">
    <property type="entry name" value="alpha-1,2-mannosidase"/>
    <property type="match status" value="1"/>
</dbReference>
<organism evidence="6 7">
    <name type="scientific">Wocania arenilitoris</name>
    <dbReference type="NCBI Taxonomy" id="2044858"/>
    <lineage>
        <taxon>Bacteria</taxon>
        <taxon>Pseudomonadati</taxon>
        <taxon>Bacteroidota</taxon>
        <taxon>Flavobacteriia</taxon>
        <taxon>Flavobacteriales</taxon>
        <taxon>Flavobacteriaceae</taxon>
        <taxon>Wocania</taxon>
    </lineage>
</organism>
<dbReference type="Gene3D" id="1.20.1610.10">
    <property type="entry name" value="alpha-1,2-mannosidases domains"/>
    <property type="match status" value="1"/>
</dbReference>
<dbReference type="EMBL" id="JAKKDU010000005">
    <property type="protein sequence ID" value="MCF7567840.1"/>
    <property type="molecule type" value="Genomic_DNA"/>
</dbReference>
<dbReference type="Gene3D" id="2.70.98.10">
    <property type="match status" value="1"/>
</dbReference>
<comment type="subunit">
    <text evidence="2">Monomer.</text>
</comment>
<keyword evidence="6" id="KW-0326">Glycosidase</keyword>
<accession>A0AAE3EPT5</accession>
<feature type="domain" description="Glycosyl hydrolase family 92" evidence="4">
    <location>
        <begin position="299"/>
        <end position="758"/>
    </location>
</feature>
<dbReference type="InterPro" id="IPR041371">
    <property type="entry name" value="GH92_N"/>
</dbReference>
<evidence type="ECO:0000259" key="5">
    <source>
        <dbReference type="Pfam" id="PF17678"/>
    </source>
</evidence>
<dbReference type="InterPro" id="IPR008928">
    <property type="entry name" value="6-hairpin_glycosidase_sf"/>
</dbReference>
<dbReference type="Pfam" id="PF17678">
    <property type="entry name" value="Glyco_hydro_92N"/>
    <property type="match status" value="1"/>
</dbReference>
<keyword evidence="6" id="KW-0378">Hydrolase</keyword>
<comment type="caution">
    <text evidence="6">The sequence shown here is derived from an EMBL/GenBank/DDBJ whole genome shotgun (WGS) entry which is preliminary data.</text>
</comment>
<dbReference type="GO" id="GO:0005829">
    <property type="term" value="C:cytosol"/>
    <property type="evidence" value="ECO:0007669"/>
    <property type="project" value="TreeGrafter"/>
</dbReference>
<evidence type="ECO:0000313" key="6">
    <source>
        <dbReference type="EMBL" id="MCF7567840.1"/>
    </source>
</evidence>
<sequence length="762" mass="87377">MLKKGILLIVSIILFFNCIQQKDKPITKLTDFVNPFIGTDGPGNTYPGSTVPFGMVQLSPDIGIPGWDRIAGYYYQDSIISGFSHMHLTGTGAGDLYDILVMPTNSRFNKRIKENSFKPFSSFSHDKEAASPGYYTVDLLDYGIKAEVTATQRTGIHKYTFPKDSLSQIHIDLGYTLNWDAPTDTHIKVVNNTTIEGYRKSVGWAKDQRVYFQMQFSKPFDSYQLYQSDTLINRPKSSLQSIGDKKKLINSTESSEYLNLDYRDSAKAKNTKIILNYNTDEDEEIVLKTGLSTANIDGAKLSLKKEASHFNFETYKTQADSIWEEQLQKIHIETKDKTKKHIFYTMLYQSMLAPTLLSDYNNNYKGANDTVMKADGYNRYDTFSLWDTYRAAHPLYTIMHPERVSDMMQSLLAHYKETGLLPVWSMQGNETNMMIGYHAIPVIVDAYFKGIDFDAQLAFEACKASAMDDNRQIDVYKKLGFIPVDEAHENWSVSKTLEYAFGDWCVAQFAKALNKTDDYEYFLKRSKNWKNMYDEKSSFMRPKLEDGTFVKDFIPKDYSAYFCESNAWQYFWSVQHDVNGLIKTVGGNERFEQKLDSMFTLYPLPTDKLPIFSTGMIGQYAHGNEPSHHVGYLYNYIDKPWKTQKIIRDILNTQYKNEPNGHCGNEDCGQMSSWYIFSSLGFYPVNPAEGLYQFGSPIFDETTINLENGNQFKIETINNSKSSKYIESITLNGETINRNYITHKEIINGGTLVFKMSDSPRK</sequence>
<dbReference type="Gene3D" id="3.30.2080.10">
    <property type="entry name" value="GH92 mannosidase domain"/>
    <property type="match status" value="1"/>
</dbReference>
<dbReference type="PANTHER" id="PTHR12143">
    <property type="entry name" value="PEPTIDE N-GLYCANASE PNGASE -RELATED"/>
    <property type="match status" value="1"/>
</dbReference>
<dbReference type="EC" id="3.2.1.-" evidence="6"/>
<proteinExistence type="predicted"/>
<evidence type="ECO:0000259" key="4">
    <source>
        <dbReference type="Pfam" id="PF07971"/>
    </source>
</evidence>
<dbReference type="InterPro" id="IPR014718">
    <property type="entry name" value="GH-type_carb-bd"/>
</dbReference>
<dbReference type="GO" id="GO:0006516">
    <property type="term" value="P:glycoprotein catabolic process"/>
    <property type="evidence" value="ECO:0007669"/>
    <property type="project" value="TreeGrafter"/>
</dbReference>
<dbReference type="GO" id="GO:0005975">
    <property type="term" value="P:carbohydrate metabolic process"/>
    <property type="evidence" value="ECO:0007669"/>
    <property type="project" value="InterPro"/>
</dbReference>
<dbReference type="Pfam" id="PF07971">
    <property type="entry name" value="Glyco_hydro_92"/>
    <property type="match status" value="1"/>
</dbReference>